<evidence type="ECO:0000313" key="2">
    <source>
        <dbReference type="RefSeq" id="XP_030762744.1"/>
    </source>
</evidence>
<dbReference type="RefSeq" id="XP_030762744.1">
    <property type="nucleotide sequence ID" value="XM_030906884.1"/>
</dbReference>
<dbReference type="InParanoid" id="A0A6J2YHZ4"/>
<dbReference type="PANTHER" id="PTHR47027:SF20">
    <property type="entry name" value="REVERSE TRANSCRIPTASE-LIKE PROTEIN WITH RNA-DIRECTED DNA POLYMERASE DOMAIN"/>
    <property type="match status" value="1"/>
</dbReference>
<proteinExistence type="predicted"/>
<accession>A0A6J2YHZ4</accession>
<name>A0A6J2YHZ4_SITOR</name>
<dbReference type="PANTHER" id="PTHR47027">
    <property type="entry name" value="REVERSE TRANSCRIPTASE DOMAIN-CONTAINING PROTEIN"/>
    <property type="match status" value="1"/>
</dbReference>
<sequence length="185" mass="21574">MARKLIEEYKKWGLEVNITKTECMTVGGPQENIVLEDGSVIKNCDKYKYLGLKITNYGKLDEGIKDRIMQGRRALSMLNGVLWDQGISKANKKNIYNTVVKSIITYGSEVWQLKSRTENMLLATEMDYWRRSAGKSKREQITNNRVREIMGAEYTIVDDIRTKQLIWFGHMQRMPDHRIPKQILL</sequence>
<dbReference type="AlphaFoldDB" id="A0A6J2YHZ4"/>
<dbReference type="KEGG" id="soy:115887453"/>
<reference evidence="2" key="1">
    <citation type="submission" date="2025-08" db="UniProtKB">
        <authorList>
            <consortium name="RefSeq"/>
        </authorList>
    </citation>
    <scope>IDENTIFICATION</scope>
    <source>
        <tissue evidence="2">Gonads</tissue>
    </source>
</reference>
<dbReference type="Proteomes" id="UP000504635">
    <property type="component" value="Unplaced"/>
</dbReference>
<dbReference type="OrthoDB" id="6624637at2759"/>
<evidence type="ECO:0000313" key="1">
    <source>
        <dbReference type="Proteomes" id="UP000504635"/>
    </source>
</evidence>
<gene>
    <name evidence="2" type="primary">LOC115887453</name>
</gene>
<organism evidence="1 2">
    <name type="scientific">Sitophilus oryzae</name>
    <name type="common">Rice weevil</name>
    <name type="synonym">Curculio oryzae</name>
    <dbReference type="NCBI Taxonomy" id="7048"/>
    <lineage>
        <taxon>Eukaryota</taxon>
        <taxon>Metazoa</taxon>
        <taxon>Ecdysozoa</taxon>
        <taxon>Arthropoda</taxon>
        <taxon>Hexapoda</taxon>
        <taxon>Insecta</taxon>
        <taxon>Pterygota</taxon>
        <taxon>Neoptera</taxon>
        <taxon>Endopterygota</taxon>
        <taxon>Coleoptera</taxon>
        <taxon>Polyphaga</taxon>
        <taxon>Cucujiformia</taxon>
        <taxon>Curculionidae</taxon>
        <taxon>Dryophthorinae</taxon>
        <taxon>Sitophilus</taxon>
    </lineage>
</organism>
<protein>
    <submittedName>
        <fullName evidence="2">Uncharacterized protein LOC115887453</fullName>
    </submittedName>
</protein>
<keyword evidence="1" id="KW-1185">Reference proteome</keyword>
<dbReference type="GeneID" id="115887453"/>